<comment type="caution">
    <text evidence="2">The sequence shown here is derived from an EMBL/GenBank/DDBJ whole genome shotgun (WGS) entry which is preliminary data.</text>
</comment>
<evidence type="ECO:0000313" key="2">
    <source>
        <dbReference type="EMBL" id="CAH2094047.1"/>
    </source>
</evidence>
<evidence type="ECO:0000313" key="3">
    <source>
        <dbReference type="Proteomes" id="UP001153954"/>
    </source>
</evidence>
<sequence length="66" mass="6804">MHWSASSRLIPPRTIGQLIDSCRGRAAGAVPVQRGAAGDGGGRGAAARDVHTHPVPVLPTRNILTV</sequence>
<name>A0AAU9U5F1_EUPED</name>
<proteinExistence type="predicted"/>
<keyword evidence="3" id="KW-1185">Reference proteome</keyword>
<evidence type="ECO:0000256" key="1">
    <source>
        <dbReference type="SAM" id="MobiDB-lite"/>
    </source>
</evidence>
<dbReference type="AlphaFoldDB" id="A0AAU9U5F1"/>
<dbReference type="Proteomes" id="UP001153954">
    <property type="component" value="Unassembled WGS sequence"/>
</dbReference>
<organism evidence="2 3">
    <name type="scientific">Euphydryas editha</name>
    <name type="common">Edith's checkerspot</name>
    <dbReference type="NCBI Taxonomy" id="104508"/>
    <lineage>
        <taxon>Eukaryota</taxon>
        <taxon>Metazoa</taxon>
        <taxon>Ecdysozoa</taxon>
        <taxon>Arthropoda</taxon>
        <taxon>Hexapoda</taxon>
        <taxon>Insecta</taxon>
        <taxon>Pterygota</taxon>
        <taxon>Neoptera</taxon>
        <taxon>Endopterygota</taxon>
        <taxon>Lepidoptera</taxon>
        <taxon>Glossata</taxon>
        <taxon>Ditrysia</taxon>
        <taxon>Papilionoidea</taxon>
        <taxon>Nymphalidae</taxon>
        <taxon>Nymphalinae</taxon>
        <taxon>Euphydryas</taxon>
    </lineage>
</organism>
<dbReference type="EMBL" id="CAKOGL010000013">
    <property type="protein sequence ID" value="CAH2094047.1"/>
    <property type="molecule type" value="Genomic_DNA"/>
</dbReference>
<accession>A0AAU9U5F1</accession>
<reference evidence="2" key="1">
    <citation type="submission" date="2022-03" db="EMBL/GenBank/DDBJ databases">
        <authorList>
            <person name="Tunstrom K."/>
        </authorList>
    </citation>
    <scope>NUCLEOTIDE SEQUENCE</scope>
</reference>
<protein>
    <submittedName>
        <fullName evidence="2">Uncharacterized protein</fullName>
    </submittedName>
</protein>
<gene>
    <name evidence="2" type="ORF">EEDITHA_LOCUS9650</name>
</gene>
<feature type="region of interest" description="Disordered" evidence="1">
    <location>
        <begin position="32"/>
        <end position="51"/>
    </location>
</feature>